<dbReference type="Gene3D" id="1.25.40.20">
    <property type="entry name" value="Ankyrin repeat-containing domain"/>
    <property type="match status" value="1"/>
</dbReference>
<evidence type="ECO:0000256" key="1">
    <source>
        <dbReference type="ARBA" id="ARBA00010587"/>
    </source>
</evidence>
<dbReference type="InterPro" id="IPR036770">
    <property type="entry name" value="Ankyrin_rpt-contain_sf"/>
</dbReference>
<gene>
    <name evidence="9" type="ORF">FDP41_007858</name>
</gene>
<keyword evidence="5 6" id="KW-0040">ANK repeat</keyword>
<keyword evidence="2" id="KW-0479">Metal-binding</keyword>
<dbReference type="VEuPathDB" id="AmoebaDB:NF0113720"/>
<feature type="coiled-coil region" evidence="7">
    <location>
        <begin position="445"/>
        <end position="476"/>
    </location>
</feature>
<comment type="caution">
    <text evidence="9">The sequence shown here is derived from an EMBL/GenBank/DDBJ whole genome shotgun (WGS) entry which is preliminary data.</text>
</comment>
<evidence type="ECO:0000259" key="8">
    <source>
        <dbReference type="Pfam" id="PF01814"/>
    </source>
</evidence>
<protein>
    <recommendedName>
        <fullName evidence="8">Hemerythrin-like domain-containing protein</fullName>
    </recommendedName>
</protein>
<dbReference type="InterPro" id="IPR002110">
    <property type="entry name" value="Ankyrin_rpt"/>
</dbReference>
<dbReference type="PANTHER" id="PTHR24198">
    <property type="entry name" value="ANKYRIN REPEAT AND PROTEIN KINASE DOMAIN-CONTAINING PROTEIN"/>
    <property type="match status" value="1"/>
</dbReference>
<dbReference type="VEuPathDB" id="AmoebaDB:FDP41_007858"/>
<evidence type="ECO:0000256" key="4">
    <source>
        <dbReference type="ARBA" id="ARBA00023004"/>
    </source>
</evidence>
<accession>A0A6A5C0I3</accession>
<comment type="similarity">
    <text evidence="1">Belongs to the hemerythrin family.</text>
</comment>
<evidence type="ECO:0000256" key="3">
    <source>
        <dbReference type="ARBA" id="ARBA00022737"/>
    </source>
</evidence>
<dbReference type="InterPro" id="IPR035938">
    <property type="entry name" value="Hemerythrin-like_sf"/>
</dbReference>
<dbReference type="GeneID" id="68115076"/>
<dbReference type="InterPro" id="IPR012312">
    <property type="entry name" value="Hemerythrin-like"/>
</dbReference>
<evidence type="ECO:0000256" key="6">
    <source>
        <dbReference type="PROSITE-ProRule" id="PRU00023"/>
    </source>
</evidence>
<feature type="domain" description="Hemerythrin-like" evidence="8">
    <location>
        <begin position="532"/>
        <end position="651"/>
    </location>
</feature>
<dbReference type="PANTHER" id="PTHR24198:SF165">
    <property type="entry name" value="ANKYRIN REPEAT-CONTAINING PROTEIN-RELATED"/>
    <property type="match status" value="1"/>
</dbReference>
<dbReference type="Proteomes" id="UP000444721">
    <property type="component" value="Unassembled WGS sequence"/>
</dbReference>
<name>A0A6A5C0I3_NAEFO</name>
<dbReference type="InterPro" id="IPR012827">
    <property type="entry name" value="Hemerythrin_metal-bd"/>
</dbReference>
<dbReference type="SMART" id="SM00248">
    <property type="entry name" value="ANK"/>
    <property type="match status" value="7"/>
</dbReference>
<dbReference type="GO" id="GO:0046872">
    <property type="term" value="F:metal ion binding"/>
    <property type="evidence" value="ECO:0007669"/>
    <property type="project" value="UniProtKB-KW"/>
</dbReference>
<organism evidence="9 10">
    <name type="scientific">Naegleria fowleri</name>
    <name type="common">Brain eating amoeba</name>
    <dbReference type="NCBI Taxonomy" id="5763"/>
    <lineage>
        <taxon>Eukaryota</taxon>
        <taxon>Discoba</taxon>
        <taxon>Heterolobosea</taxon>
        <taxon>Tetramitia</taxon>
        <taxon>Eutetramitia</taxon>
        <taxon>Vahlkampfiidae</taxon>
        <taxon>Naegleria</taxon>
    </lineage>
</organism>
<dbReference type="SUPFAM" id="SSF48403">
    <property type="entry name" value="Ankyrin repeat"/>
    <property type="match status" value="1"/>
</dbReference>
<sequence length="663" mass="76294">MKDERVSVLDIINTFESTKRLSMSGINGAFDSNTMRSHSLFQLQDEDDDDEILAAVKSPTFDSSDDEDNDTAADIKKISANITSIVNFSSSAESKSFEVENGKCEKALFNIADMAFELHNTVTDEKQMMDMIQKAETLSDHPLDFTKDLLDPKKKCTLLHTAAKLDFLTVMQYLLDKQPELLESKDRAEATPIFYACSSAHSKSVTMLAINGANLNIQDKYEASPLSVSLNSKNKSKGFSVARVLLGFHVDVEYKVYCGNSILHLACREGDLEKVQFIVEDLKHNIFRRNTKQESCLFRAVRHPHVTKYLLEYCNNQIGHEKLLKLLFMKNDKGQTVIHHICSKGYLESLIHIISMLSHDVEKIEQLFNEKDSAYGLTPLHISVLSEQEAIFELFIRSKEVQLDVQNKIGDTPLHIAVRNENLPMIKELYHLYSSKSLQLKNCQKKTIEKLAKERNIDLKKMEKELEQDNAGIQKESFWSSLFGKKKKEKTRNTMSFSSQSATELQSRMSTVSRRNSLLVAVSWDPQKYAVGYDQIDSQHMQLIEWLKNLSEASLTKQSHWVVGYTIGCLLEYTEFHFEDEELLMMKYRKGIGEDYVKKHLLEHETFTTKIRNMQREYVKNHSTSLDIELLNYLIDWLVKHINFTDRKLAEFVNHHPPDDEVK</sequence>
<dbReference type="SUPFAM" id="SSF47188">
    <property type="entry name" value="Hemerythrin-like"/>
    <property type="match status" value="1"/>
</dbReference>
<evidence type="ECO:0000256" key="2">
    <source>
        <dbReference type="ARBA" id="ARBA00022723"/>
    </source>
</evidence>
<dbReference type="OrthoDB" id="194358at2759"/>
<reference evidence="9 10" key="1">
    <citation type="journal article" date="2019" name="Sci. Rep.">
        <title>Nanopore sequencing improves the draft genome of the human pathogenic amoeba Naegleria fowleri.</title>
        <authorList>
            <person name="Liechti N."/>
            <person name="Schurch N."/>
            <person name="Bruggmann R."/>
            <person name="Wittwer M."/>
        </authorList>
    </citation>
    <scope>NUCLEOTIDE SEQUENCE [LARGE SCALE GENOMIC DNA]</scope>
    <source>
        <strain evidence="9 10">ATCC 30894</strain>
    </source>
</reference>
<evidence type="ECO:0000313" key="10">
    <source>
        <dbReference type="Proteomes" id="UP000444721"/>
    </source>
</evidence>
<keyword evidence="7" id="KW-0175">Coiled coil</keyword>
<proteinExistence type="inferred from homology"/>
<keyword evidence="3" id="KW-0677">Repeat</keyword>
<dbReference type="AlphaFoldDB" id="A0A6A5C0I3"/>
<dbReference type="Pfam" id="PF12796">
    <property type="entry name" value="Ank_2"/>
    <property type="match status" value="3"/>
</dbReference>
<dbReference type="CDD" id="cd12107">
    <property type="entry name" value="Hemerythrin"/>
    <property type="match status" value="1"/>
</dbReference>
<dbReference type="RefSeq" id="XP_044568656.1">
    <property type="nucleotide sequence ID" value="XM_044711648.1"/>
</dbReference>
<dbReference type="NCBIfam" id="TIGR02481">
    <property type="entry name" value="hemeryth_dom"/>
    <property type="match status" value="1"/>
</dbReference>
<evidence type="ECO:0000313" key="9">
    <source>
        <dbReference type="EMBL" id="KAF0983943.1"/>
    </source>
</evidence>
<evidence type="ECO:0000256" key="7">
    <source>
        <dbReference type="SAM" id="Coils"/>
    </source>
</evidence>
<evidence type="ECO:0000256" key="5">
    <source>
        <dbReference type="ARBA" id="ARBA00023043"/>
    </source>
</evidence>
<dbReference type="EMBL" id="VFQX01000004">
    <property type="protein sequence ID" value="KAF0983943.1"/>
    <property type="molecule type" value="Genomic_DNA"/>
</dbReference>
<dbReference type="VEuPathDB" id="AmoebaDB:NfTy_005340"/>
<feature type="repeat" description="ANK" evidence="6">
    <location>
        <begin position="188"/>
        <end position="220"/>
    </location>
</feature>
<dbReference type="Pfam" id="PF01814">
    <property type="entry name" value="Hemerythrin"/>
    <property type="match status" value="1"/>
</dbReference>
<keyword evidence="4" id="KW-0408">Iron</keyword>
<keyword evidence="10" id="KW-1185">Reference proteome</keyword>
<dbReference type="PROSITE" id="PS50088">
    <property type="entry name" value="ANK_REPEAT"/>
    <property type="match status" value="1"/>
</dbReference>
<dbReference type="NCBIfam" id="NF033749">
    <property type="entry name" value="bact_hemeryth"/>
    <property type="match status" value="1"/>
</dbReference>
<dbReference type="Gene3D" id="1.20.120.50">
    <property type="entry name" value="Hemerythrin-like"/>
    <property type="match status" value="1"/>
</dbReference>